<evidence type="ECO:0000256" key="1">
    <source>
        <dbReference type="ARBA" id="ARBA00022679"/>
    </source>
</evidence>
<dbReference type="Pfam" id="PF13185">
    <property type="entry name" value="GAF_2"/>
    <property type="match status" value="1"/>
</dbReference>
<keyword evidence="2" id="KW-0418">Kinase</keyword>
<dbReference type="InterPro" id="IPR035965">
    <property type="entry name" value="PAS-like_dom_sf"/>
</dbReference>
<gene>
    <name evidence="10" type="ORF">ACFQJ9_10985</name>
</gene>
<dbReference type="InterPro" id="IPR031803">
    <property type="entry name" value="BAT_GAF/HTH-assoc"/>
</dbReference>
<protein>
    <submittedName>
        <fullName evidence="10">Bacterio-opsin activator domain-containing protein</fullName>
    </submittedName>
</protein>
<dbReference type="Gene3D" id="3.30.450.20">
    <property type="entry name" value="PAS domain"/>
    <property type="match status" value="1"/>
</dbReference>
<evidence type="ECO:0000259" key="9">
    <source>
        <dbReference type="PROSITE" id="PS50113"/>
    </source>
</evidence>
<evidence type="ECO:0000256" key="2">
    <source>
        <dbReference type="ARBA" id="ARBA00022777"/>
    </source>
</evidence>
<feature type="domain" description="PAC" evidence="9">
    <location>
        <begin position="230"/>
        <end position="281"/>
    </location>
</feature>
<evidence type="ECO:0000313" key="10">
    <source>
        <dbReference type="EMBL" id="MFC7199924.1"/>
    </source>
</evidence>
<keyword evidence="11" id="KW-1185">Reference proteome</keyword>
<dbReference type="PROSITE" id="PS50113">
    <property type="entry name" value="PAC"/>
    <property type="match status" value="1"/>
</dbReference>
<dbReference type="InterPro" id="IPR011006">
    <property type="entry name" value="CheY-like_superfamily"/>
</dbReference>
<feature type="modified residue" description="4-aspartylphosphate" evidence="5">
    <location>
        <position position="82"/>
    </location>
</feature>
<dbReference type="PROSITE" id="PS50112">
    <property type="entry name" value="PAS"/>
    <property type="match status" value="1"/>
</dbReference>
<proteinExistence type="predicted"/>
<accession>A0ABD5Z435</accession>
<dbReference type="InterPro" id="IPR000700">
    <property type="entry name" value="PAS-assoc_C"/>
</dbReference>
<dbReference type="Gene3D" id="1.10.10.10">
    <property type="entry name" value="Winged helix-like DNA-binding domain superfamily/Winged helix DNA-binding domain"/>
    <property type="match status" value="1"/>
</dbReference>
<dbReference type="Pfam" id="PF00072">
    <property type="entry name" value="Response_reg"/>
    <property type="match status" value="1"/>
</dbReference>
<keyword evidence="1" id="KW-0808">Transferase</keyword>
<dbReference type="SUPFAM" id="SSF55781">
    <property type="entry name" value="GAF domain-like"/>
    <property type="match status" value="1"/>
</dbReference>
<comment type="caution">
    <text evidence="10">The sequence shown here is derived from an EMBL/GenBank/DDBJ whole genome shotgun (WGS) entry which is preliminary data.</text>
</comment>
<name>A0ABD5Z435_9EURY</name>
<dbReference type="AlphaFoldDB" id="A0ABD5Z435"/>
<dbReference type="PANTHER" id="PTHR34236:SF1">
    <property type="entry name" value="DIMETHYL SULFOXIDE REDUCTASE TRANSCRIPTIONAL ACTIVATOR"/>
    <property type="match status" value="1"/>
</dbReference>
<evidence type="ECO:0000256" key="6">
    <source>
        <dbReference type="SAM" id="MobiDB-lite"/>
    </source>
</evidence>
<dbReference type="CDD" id="cd00156">
    <property type="entry name" value="REC"/>
    <property type="match status" value="1"/>
</dbReference>
<dbReference type="Pfam" id="PF08447">
    <property type="entry name" value="PAS_3"/>
    <property type="match status" value="1"/>
</dbReference>
<keyword evidence="5" id="KW-0597">Phosphoprotein</keyword>
<dbReference type="SMART" id="SM00065">
    <property type="entry name" value="GAF"/>
    <property type="match status" value="1"/>
</dbReference>
<reference evidence="10 11" key="1">
    <citation type="journal article" date="2019" name="Int. J. Syst. Evol. Microbiol.">
        <title>The Global Catalogue of Microorganisms (GCM) 10K type strain sequencing project: providing services to taxonomists for standard genome sequencing and annotation.</title>
        <authorList>
            <consortium name="The Broad Institute Genomics Platform"/>
            <consortium name="The Broad Institute Genome Sequencing Center for Infectious Disease"/>
            <person name="Wu L."/>
            <person name="Ma J."/>
        </authorList>
    </citation>
    <scope>NUCLEOTIDE SEQUENCE [LARGE SCALE GENOMIC DNA]</scope>
    <source>
        <strain evidence="10 11">XZGYJ-43</strain>
    </source>
</reference>
<dbReference type="Gene3D" id="3.40.50.2300">
    <property type="match status" value="1"/>
</dbReference>
<dbReference type="SMART" id="SM00448">
    <property type="entry name" value="REC"/>
    <property type="match status" value="1"/>
</dbReference>
<evidence type="ECO:0000256" key="4">
    <source>
        <dbReference type="ARBA" id="ARBA00023163"/>
    </source>
</evidence>
<dbReference type="Pfam" id="PF04967">
    <property type="entry name" value="HTH_10"/>
    <property type="match status" value="1"/>
</dbReference>
<dbReference type="InterPro" id="IPR029016">
    <property type="entry name" value="GAF-like_dom_sf"/>
</dbReference>
<dbReference type="Gene3D" id="3.30.450.40">
    <property type="match status" value="1"/>
</dbReference>
<dbReference type="InterPro" id="IPR036388">
    <property type="entry name" value="WH-like_DNA-bd_sf"/>
</dbReference>
<keyword evidence="3" id="KW-0805">Transcription regulation</keyword>
<dbReference type="InterPro" id="IPR003018">
    <property type="entry name" value="GAF"/>
</dbReference>
<feature type="domain" description="PAS" evidence="8">
    <location>
        <begin position="156"/>
        <end position="226"/>
    </location>
</feature>
<dbReference type="Pfam" id="PF15915">
    <property type="entry name" value="BAT"/>
    <property type="match status" value="1"/>
</dbReference>
<evidence type="ECO:0000259" key="8">
    <source>
        <dbReference type="PROSITE" id="PS50112"/>
    </source>
</evidence>
<sequence length="679" mass="75984">MTHDESPRMLLIEDNPGDARYIQELLEEAVALSERSLQRQGGLLERRGGTAAADDTTFVHETRLADGLEQMDAMDPDVVLLDLNLPDSTGLDTLQTVVDHDRFVPIVVLTGLQDRQVGIEALRQGAEEYLVKDEINPDLLVRSVYHAIERKAHEREQQRYETLIEESTDANAILNQDGTVEYVTPSTEHVLGYSPDELVGESVFDYIHPEDHADVRREFDALVTDPDRRSESEFRFKHRDGSWIVLHARGRNLLDDSAIDGLVVYTRDVTERRERERQLEQQRRQLAALNQLNGVVHGVTEAVIDRSTRQEIEQTACDRLAESDSYAFAWVGEPDSRSQTLTVRAASGDEPDLDDVTVPTDGDESRPSARALQTQAVQTMHDAPVSPVTESRDGERAPEFASGAAIPIVHEDTVYGVLTVYATREGAFRDEERSVVSHLGEILGHAIAAAERKRALLGDTQVELDFEIRNLVDSFDGAGSFDEAITLDRTVPVSDDEFLVYGTASESEIESLRAMVEEITSWETLDVVSEQLEGVRFELRISDAPIMSEVASLGGSIEYVVVEANDLQMTVRLPQDVEVRQVVETIHERYPQAEAVARRQVSEEEDPSEQIQRVWTDELTDRQRTVVETAYFSGFFEWPRDTTGGEVAESLGISTPTFSEHLRSAEKKLFAGILDEPAE</sequence>
<dbReference type="InterPro" id="IPR000014">
    <property type="entry name" value="PAS"/>
</dbReference>
<dbReference type="EMBL" id="JBHTAR010000011">
    <property type="protein sequence ID" value="MFC7199924.1"/>
    <property type="molecule type" value="Genomic_DNA"/>
</dbReference>
<evidence type="ECO:0000256" key="5">
    <source>
        <dbReference type="PROSITE-ProRule" id="PRU00169"/>
    </source>
</evidence>
<dbReference type="SMART" id="SM00086">
    <property type="entry name" value="PAC"/>
    <property type="match status" value="1"/>
</dbReference>
<dbReference type="Proteomes" id="UP001596447">
    <property type="component" value="Unassembled WGS sequence"/>
</dbReference>
<keyword evidence="4" id="KW-0804">Transcription</keyword>
<dbReference type="CDD" id="cd00130">
    <property type="entry name" value="PAS"/>
    <property type="match status" value="1"/>
</dbReference>
<dbReference type="SMART" id="SM00091">
    <property type="entry name" value="PAS"/>
    <property type="match status" value="1"/>
</dbReference>
<dbReference type="InterPro" id="IPR001789">
    <property type="entry name" value="Sig_transdc_resp-reg_receiver"/>
</dbReference>
<dbReference type="GO" id="GO:0016301">
    <property type="term" value="F:kinase activity"/>
    <property type="evidence" value="ECO:0007669"/>
    <property type="project" value="UniProtKB-KW"/>
</dbReference>
<dbReference type="PROSITE" id="PS50110">
    <property type="entry name" value="RESPONSE_REGULATORY"/>
    <property type="match status" value="1"/>
</dbReference>
<feature type="region of interest" description="Disordered" evidence="6">
    <location>
        <begin position="344"/>
        <end position="369"/>
    </location>
</feature>
<dbReference type="InterPro" id="IPR007050">
    <property type="entry name" value="HTH_bacterioopsin"/>
</dbReference>
<evidence type="ECO:0000259" key="7">
    <source>
        <dbReference type="PROSITE" id="PS50110"/>
    </source>
</evidence>
<dbReference type="PANTHER" id="PTHR34236">
    <property type="entry name" value="DIMETHYL SULFOXIDE REDUCTASE TRANSCRIPTIONAL ACTIVATOR"/>
    <property type="match status" value="1"/>
</dbReference>
<dbReference type="NCBIfam" id="TIGR00229">
    <property type="entry name" value="sensory_box"/>
    <property type="match status" value="1"/>
</dbReference>
<evidence type="ECO:0000256" key="3">
    <source>
        <dbReference type="ARBA" id="ARBA00023015"/>
    </source>
</evidence>
<dbReference type="RefSeq" id="WP_382268328.1">
    <property type="nucleotide sequence ID" value="NZ_JBHTAR010000011.1"/>
</dbReference>
<evidence type="ECO:0000313" key="11">
    <source>
        <dbReference type="Proteomes" id="UP001596447"/>
    </source>
</evidence>
<dbReference type="SUPFAM" id="SSF55785">
    <property type="entry name" value="PYP-like sensor domain (PAS domain)"/>
    <property type="match status" value="1"/>
</dbReference>
<dbReference type="InterPro" id="IPR001610">
    <property type="entry name" value="PAC"/>
</dbReference>
<feature type="region of interest" description="Disordered" evidence="6">
    <location>
        <begin position="375"/>
        <end position="394"/>
    </location>
</feature>
<dbReference type="InterPro" id="IPR013324">
    <property type="entry name" value="RNA_pol_sigma_r3/r4-like"/>
</dbReference>
<dbReference type="SUPFAM" id="SSF52172">
    <property type="entry name" value="CheY-like"/>
    <property type="match status" value="1"/>
</dbReference>
<feature type="domain" description="Response regulatory" evidence="7">
    <location>
        <begin position="8"/>
        <end position="147"/>
    </location>
</feature>
<dbReference type="InterPro" id="IPR013655">
    <property type="entry name" value="PAS_fold_3"/>
</dbReference>
<organism evidence="10 11">
    <name type="scientific">Halospeciosus flavus</name>
    <dbReference type="NCBI Taxonomy" id="3032283"/>
    <lineage>
        <taxon>Archaea</taxon>
        <taxon>Methanobacteriati</taxon>
        <taxon>Methanobacteriota</taxon>
        <taxon>Stenosarchaea group</taxon>
        <taxon>Halobacteria</taxon>
        <taxon>Halobacteriales</taxon>
        <taxon>Halobacteriaceae</taxon>
        <taxon>Halospeciosus</taxon>
    </lineage>
</organism>
<dbReference type="SUPFAM" id="SSF88659">
    <property type="entry name" value="Sigma3 and sigma4 domains of RNA polymerase sigma factors"/>
    <property type="match status" value="1"/>
</dbReference>